<proteinExistence type="predicted"/>
<dbReference type="AlphaFoldDB" id="A0A9P9YQC6"/>
<protein>
    <submittedName>
        <fullName evidence="2">Uncharacterized protein</fullName>
    </submittedName>
</protein>
<dbReference type="EMBL" id="JAMKOV010000003">
    <property type="protein sequence ID" value="KAI8040965.1"/>
    <property type="molecule type" value="Genomic_DNA"/>
</dbReference>
<evidence type="ECO:0000313" key="2">
    <source>
        <dbReference type="EMBL" id="KAI8040965.1"/>
    </source>
</evidence>
<reference evidence="2" key="1">
    <citation type="journal article" date="2023" name="Genome Biol. Evol.">
        <title>Long-read-based Genome Assembly of Drosophila gunungcola Reveals Fewer Chemosensory Genes in Flower-breeding Species.</title>
        <authorList>
            <person name="Negi A."/>
            <person name="Liao B.Y."/>
            <person name="Yeh S.D."/>
        </authorList>
    </citation>
    <scope>NUCLEOTIDE SEQUENCE</scope>
    <source>
        <strain evidence="2">Sukarami</strain>
    </source>
</reference>
<organism evidence="2 3">
    <name type="scientific">Drosophila gunungcola</name>
    <name type="common">fruit fly</name>
    <dbReference type="NCBI Taxonomy" id="103775"/>
    <lineage>
        <taxon>Eukaryota</taxon>
        <taxon>Metazoa</taxon>
        <taxon>Ecdysozoa</taxon>
        <taxon>Arthropoda</taxon>
        <taxon>Hexapoda</taxon>
        <taxon>Insecta</taxon>
        <taxon>Pterygota</taxon>
        <taxon>Neoptera</taxon>
        <taxon>Endopterygota</taxon>
        <taxon>Diptera</taxon>
        <taxon>Brachycera</taxon>
        <taxon>Muscomorpha</taxon>
        <taxon>Ephydroidea</taxon>
        <taxon>Drosophilidae</taxon>
        <taxon>Drosophila</taxon>
        <taxon>Sophophora</taxon>
    </lineage>
</organism>
<accession>A0A9P9YQC6</accession>
<name>A0A9P9YQC6_9MUSC</name>
<feature type="region of interest" description="Disordered" evidence="1">
    <location>
        <begin position="1"/>
        <end position="34"/>
    </location>
</feature>
<gene>
    <name evidence="2" type="ORF">M5D96_005214</name>
</gene>
<comment type="caution">
    <text evidence="2">The sequence shown here is derived from an EMBL/GenBank/DDBJ whole genome shotgun (WGS) entry which is preliminary data.</text>
</comment>
<evidence type="ECO:0000256" key="1">
    <source>
        <dbReference type="SAM" id="MobiDB-lite"/>
    </source>
</evidence>
<sequence>MFEKHKPGGQTQTSDGSGRGSIGSSIAIKQKPNELVVETKPQRPETDGFFNQMASKIGQEEQQVNPTNLVRSAFCILDKHFWLPIATNCPSVPMSNCPTVQVSNPVASGFINLSRRAAVNLLRQINSSASHANNQYLLSDY</sequence>
<keyword evidence="3" id="KW-1185">Reference proteome</keyword>
<evidence type="ECO:0000313" key="3">
    <source>
        <dbReference type="Proteomes" id="UP001059596"/>
    </source>
</evidence>
<dbReference type="Proteomes" id="UP001059596">
    <property type="component" value="Unassembled WGS sequence"/>
</dbReference>